<dbReference type="EC" id="4.2.2.29" evidence="7"/>
<keyword evidence="6 7" id="KW-0961">Cell wall biogenesis/degradation</keyword>
<dbReference type="CDD" id="cd08010">
    <property type="entry name" value="MltG_like"/>
    <property type="match status" value="1"/>
</dbReference>
<name>A0A354YWR8_9FIRM</name>
<sequence>MSEIKLRLEKPKVVAIILAVLFIILAGVFFTGQMIARQYQPVDPADKSMVDIVIPEKTGARQVADLLYNERLIHKQSVFLAYCQKNGYDSSLKAGHYRFSRSQSLKEIVDDIVQGRIVNISFTIPEGYTLEQIGQLLIKKQLCSQEEWNMSIKQDYDFAFLKALPLENENRLEGFLYPETYFVPEDYNCRQAIELMLNNFEQVWQKKFAEQAQAKNWSVYHTITLASLIEKEAQVPEERAMIAGVILNRLNAGMLLQIDASVLYALQRHKELVTYADLEANSPYNTYKYAGLPPGPIACPGEASINAALNPKEHSYYYYVSKGDGSHFFSRTYSEHLRAQKKYGQ</sequence>
<dbReference type="Gene3D" id="3.30.160.60">
    <property type="entry name" value="Classic Zinc Finger"/>
    <property type="match status" value="1"/>
</dbReference>
<dbReference type="EMBL" id="DNZF01000167">
    <property type="protein sequence ID" value="HBK53790.1"/>
    <property type="molecule type" value="Genomic_DNA"/>
</dbReference>
<dbReference type="GO" id="GO:0009252">
    <property type="term" value="P:peptidoglycan biosynthetic process"/>
    <property type="evidence" value="ECO:0007669"/>
    <property type="project" value="UniProtKB-UniRule"/>
</dbReference>
<organism evidence="8 9">
    <name type="scientific">Syntrophomonas wolfei</name>
    <dbReference type="NCBI Taxonomy" id="863"/>
    <lineage>
        <taxon>Bacteria</taxon>
        <taxon>Bacillati</taxon>
        <taxon>Bacillota</taxon>
        <taxon>Clostridia</taxon>
        <taxon>Eubacteriales</taxon>
        <taxon>Syntrophomonadaceae</taxon>
        <taxon>Syntrophomonas</taxon>
    </lineage>
</organism>
<keyword evidence="4 7" id="KW-0472">Membrane</keyword>
<keyword evidence="3 7" id="KW-1133">Transmembrane helix</keyword>
<accession>A0A354YWR8</accession>
<evidence type="ECO:0000256" key="1">
    <source>
        <dbReference type="ARBA" id="ARBA00022475"/>
    </source>
</evidence>
<dbReference type="GO" id="GO:0008932">
    <property type="term" value="F:lytic endotransglycosylase activity"/>
    <property type="evidence" value="ECO:0007669"/>
    <property type="project" value="UniProtKB-UniRule"/>
</dbReference>
<dbReference type="PANTHER" id="PTHR30518">
    <property type="entry name" value="ENDOLYTIC MUREIN TRANSGLYCOSYLASE"/>
    <property type="match status" value="1"/>
</dbReference>
<evidence type="ECO:0000313" key="8">
    <source>
        <dbReference type="EMBL" id="HBK53790.1"/>
    </source>
</evidence>
<dbReference type="AlphaFoldDB" id="A0A354YWR8"/>
<comment type="caution">
    <text evidence="8">The sequence shown here is derived from an EMBL/GenBank/DDBJ whole genome shotgun (WGS) entry which is preliminary data.</text>
</comment>
<evidence type="ECO:0000256" key="6">
    <source>
        <dbReference type="ARBA" id="ARBA00023316"/>
    </source>
</evidence>
<comment type="similarity">
    <text evidence="7">Belongs to the transglycosylase MltG family.</text>
</comment>
<dbReference type="GO" id="GO:0005886">
    <property type="term" value="C:plasma membrane"/>
    <property type="evidence" value="ECO:0007669"/>
    <property type="project" value="UniProtKB-SubCell"/>
</dbReference>
<keyword evidence="2 7" id="KW-0812">Transmembrane</keyword>
<dbReference type="RefSeq" id="WP_276621389.1">
    <property type="nucleotide sequence ID" value="NZ_DCDX01000090.1"/>
</dbReference>
<dbReference type="PANTHER" id="PTHR30518:SF2">
    <property type="entry name" value="ENDOLYTIC MUREIN TRANSGLYCOSYLASE"/>
    <property type="match status" value="1"/>
</dbReference>
<keyword evidence="5 7" id="KW-0456">Lyase</keyword>
<dbReference type="NCBIfam" id="TIGR00247">
    <property type="entry name" value="endolytic transglycosylase MltG"/>
    <property type="match status" value="1"/>
</dbReference>
<evidence type="ECO:0000256" key="4">
    <source>
        <dbReference type="ARBA" id="ARBA00023136"/>
    </source>
</evidence>
<feature type="site" description="Important for catalytic activity" evidence="7">
    <location>
        <position position="232"/>
    </location>
</feature>
<keyword evidence="1 7" id="KW-1003">Cell membrane</keyword>
<evidence type="ECO:0000256" key="5">
    <source>
        <dbReference type="ARBA" id="ARBA00023239"/>
    </source>
</evidence>
<proteinExistence type="inferred from homology"/>
<dbReference type="GO" id="GO:0071555">
    <property type="term" value="P:cell wall organization"/>
    <property type="evidence" value="ECO:0007669"/>
    <property type="project" value="UniProtKB-KW"/>
</dbReference>
<reference evidence="8 9" key="1">
    <citation type="journal article" date="2018" name="Nat. Biotechnol.">
        <title>A standardized bacterial taxonomy based on genome phylogeny substantially revises the tree of life.</title>
        <authorList>
            <person name="Parks D.H."/>
            <person name="Chuvochina M."/>
            <person name="Waite D.W."/>
            <person name="Rinke C."/>
            <person name="Skarshewski A."/>
            <person name="Chaumeil P.A."/>
            <person name="Hugenholtz P."/>
        </authorList>
    </citation>
    <scope>NUCLEOTIDE SEQUENCE [LARGE SCALE GENOMIC DNA]</scope>
    <source>
        <strain evidence="8">UBA10948</strain>
    </source>
</reference>
<evidence type="ECO:0000256" key="3">
    <source>
        <dbReference type="ARBA" id="ARBA00022989"/>
    </source>
</evidence>
<dbReference type="Pfam" id="PF02618">
    <property type="entry name" value="YceG"/>
    <property type="match status" value="1"/>
</dbReference>
<dbReference type="Gene3D" id="3.30.1490.480">
    <property type="entry name" value="Endolytic murein transglycosylase"/>
    <property type="match status" value="1"/>
</dbReference>
<feature type="transmembrane region" description="Helical" evidence="7">
    <location>
        <begin position="12"/>
        <end position="32"/>
    </location>
</feature>
<dbReference type="STRING" id="378794.GCA_001570625_01642"/>
<dbReference type="HAMAP" id="MF_02065">
    <property type="entry name" value="MltG"/>
    <property type="match status" value="1"/>
</dbReference>
<gene>
    <name evidence="7 8" type="primary">mltG</name>
    <name evidence="8" type="ORF">DDZ44_07640</name>
</gene>
<comment type="function">
    <text evidence="7">Functions as a peptidoglycan terminase that cleaves nascent peptidoglycan strands endolytically to terminate their elongation.</text>
</comment>
<evidence type="ECO:0000256" key="2">
    <source>
        <dbReference type="ARBA" id="ARBA00022692"/>
    </source>
</evidence>
<dbReference type="Proteomes" id="UP000263273">
    <property type="component" value="Unassembled WGS sequence"/>
</dbReference>
<evidence type="ECO:0000313" key="9">
    <source>
        <dbReference type="Proteomes" id="UP000263273"/>
    </source>
</evidence>
<protein>
    <recommendedName>
        <fullName evidence="7">Endolytic murein transglycosylase</fullName>
        <ecNumber evidence="7">4.2.2.29</ecNumber>
    </recommendedName>
    <alternativeName>
        <fullName evidence="7">Peptidoglycan lytic transglycosylase</fullName>
    </alternativeName>
    <alternativeName>
        <fullName evidence="7">Peptidoglycan polymerization terminase</fullName>
    </alternativeName>
</protein>
<dbReference type="InterPro" id="IPR003770">
    <property type="entry name" value="MLTG-like"/>
</dbReference>
<comment type="subcellular location">
    <subcellularLocation>
        <location evidence="7">Cell membrane</location>
        <topology evidence="7">Single-pass membrane protein</topology>
    </subcellularLocation>
</comment>
<comment type="catalytic activity">
    <reaction evidence="7">
        <text>a peptidoglycan chain = a peptidoglycan chain with N-acetyl-1,6-anhydromuramyl-[peptide] at the reducing end + a peptidoglycan chain with N-acetylglucosamine at the non-reducing end.</text>
        <dbReference type="EC" id="4.2.2.29"/>
    </reaction>
</comment>
<evidence type="ECO:0000256" key="7">
    <source>
        <dbReference type="HAMAP-Rule" id="MF_02065"/>
    </source>
</evidence>